<feature type="compositionally biased region" description="Low complexity" evidence="6">
    <location>
        <begin position="560"/>
        <end position="581"/>
    </location>
</feature>
<proteinExistence type="predicted"/>
<accession>A0ABU2FQY8</accession>
<dbReference type="InterPro" id="IPR002797">
    <property type="entry name" value="Polysacc_synth"/>
</dbReference>
<evidence type="ECO:0000256" key="1">
    <source>
        <dbReference type="ARBA" id="ARBA00004651"/>
    </source>
</evidence>
<feature type="transmembrane region" description="Helical" evidence="7">
    <location>
        <begin position="325"/>
        <end position="351"/>
    </location>
</feature>
<dbReference type="RefSeq" id="WP_310900483.1">
    <property type="nucleotide sequence ID" value="NZ_JAMQOS010000003.1"/>
</dbReference>
<evidence type="ECO:0000256" key="5">
    <source>
        <dbReference type="ARBA" id="ARBA00023136"/>
    </source>
</evidence>
<feature type="transmembrane region" description="Helical" evidence="7">
    <location>
        <begin position="363"/>
        <end position="385"/>
    </location>
</feature>
<feature type="compositionally biased region" description="Low complexity" evidence="6">
    <location>
        <begin position="631"/>
        <end position="699"/>
    </location>
</feature>
<feature type="transmembrane region" description="Helical" evidence="7">
    <location>
        <begin position="219"/>
        <end position="239"/>
    </location>
</feature>
<feature type="transmembrane region" description="Helical" evidence="7">
    <location>
        <begin position="45"/>
        <end position="64"/>
    </location>
</feature>
<feature type="compositionally biased region" description="Low complexity" evidence="6">
    <location>
        <begin position="610"/>
        <end position="619"/>
    </location>
</feature>
<dbReference type="PANTHER" id="PTHR30250:SF11">
    <property type="entry name" value="O-ANTIGEN TRANSPORTER-RELATED"/>
    <property type="match status" value="1"/>
</dbReference>
<keyword evidence="4 7" id="KW-1133">Transmembrane helix</keyword>
<evidence type="ECO:0000256" key="4">
    <source>
        <dbReference type="ARBA" id="ARBA00022989"/>
    </source>
</evidence>
<feature type="transmembrane region" description="Helical" evidence="7">
    <location>
        <begin position="119"/>
        <end position="135"/>
    </location>
</feature>
<comment type="caution">
    <text evidence="8">The sequence shown here is derived from an EMBL/GenBank/DDBJ whole genome shotgun (WGS) entry which is preliminary data.</text>
</comment>
<evidence type="ECO:0000256" key="3">
    <source>
        <dbReference type="ARBA" id="ARBA00022692"/>
    </source>
</evidence>
<evidence type="ECO:0000256" key="6">
    <source>
        <dbReference type="SAM" id="MobiDB-lite"/>
    </source>
</evidence>
<dbReference type="Pfam" id="PF01943">
    <property type="entry name" value="Polysacc_synt"/>
    <property type="match status" value="1"/>
</dbReference>
<feature type="transmembrane region" description="Helical" evidence="7">
    <location>
        <begin position="300"/>
        <end position="319"/>
    </location>
</feature>
<feature type="transmembrane region" description="Helical" evidence="7">
    <location>
        <begin position="463"/>
        <end position="487"/>
    </location>
</feature>
<dbReference type="CDD" id="cd13128">
    <property type="entry name" value="MATE_Wzx_like"/>
    <property type="match status" value="1"/>
</dbReference>
<comment type="subcellular location">
    <subcellularLocation>
        <location evidence="1">Cell membrane</location>
        <topology evidence="1">Multi-pass membrane protein</topology>
    </subcellularLocation>
</comment>
<evidence type="ECO:0000256" key="7">
    <source>
        <dbReference type="SAM" id="Phobius"/>
    </source>
</evidence>
<feature type="transmembrane region" description="Helical" evidence="7">
    <location>
        <begin position="529"/>
        <end position="548"/>
    </location>
</feature>
<dbReference type="PANTHER" id="PTHR30250">
    <property type="entry name" value="PST FAMILY PREDICTED COLANIC ACID TRANSPORTER"/>
    <property type="match status" value="1"/>
</dbReference>
<dbReference type="Proteomes" id="UP001268864">
    <property type="component" value="Unassembled WGS sequence"/>
</dbReference>
<keyword evidence="5 7" id="KW-0472">Membrane</keyword>
<feature type="transmembrane region" description="Helical" evidence="7">
    <location>
        <begin position="391"/>
        <end position="411"/>
    </location>
</feature>
<keyword evidence="2" id="KW-1003">Cell membrane</keyword>
<feature type="transmembrane region" description="Helical" evidence="7">
    <location>
        <begin position="84"/>
        <end position="113"/>
    </location>
</feature>
<feature type="region of interest" description="Disordered" evidence="6">
    <location>
        <begin position="557"/>
        <end position="723"/>
    </location>
</feature>
<keyword evidence="3 7" id="KW-0812">Transmembrane</keyword>
<evidence type="ECO:0000256" key="2">
    <source>
        <dbReference type="ARBA" id="ARBA00022475"/>
    </source>
</evidence>
<sequence length="723" mass="76654">MRRNLLGGILSVLSGKVLTLGVTMVTMPLLFRLLGPGKFGEYTTVMSIHALFMIFVSSGITNGVRKFVAEDRPGTDWEGNVVGFYFRMATLLAGLGALVYLGAVRTGVVAWYFDPTFEPYFRLMVVMVVAAQFWAYARRTLMGFGLERYSEPLKVVYHVAFAVAALGLVHRGYGVIGALTGQIVGTVVVGVVGLALVVRRTSVRSLVVPAGSALPRQQLLTYNTMAIVLTVCMMSLYHVDVIMLQSLADSTAVGNYKTALTLAEFLWFVPMTLQTVYVHSTSKLWSQDRTDRIGRLASRTTRYTLLLTAVMALGLASLADRVVPLYWGSAAAPAVTPMLLLLPGALGFAAVRPTIAIEEGHGTLRYSVLATGAAAVLNLGLNLLLIPRYGMTGAAIATSVGYASMFAFHVWSARRLGFDPLADARLLRVGLTVAVAAGPILLLPGYVVGAVPPSLSGVVSADLLSLVVVPPVGLSVFLLVAFLTGALQPRECVDILSRFPDPVGSTVRGIDGRLRSTMWRTLLPDGGQFWLLLVGLLLFATGTGIAAMDFVGTDTPGVGPAADTPTAETTATPEASPEQTTGRLTTDEPRETTTPPPTETDDGGLFGDSTPTETATETATETDDGGFFDDPTPTETATETPTPTQTETPTATEPTETPTETATPTETPTETATPTETPTATQTATPTPTETATRTETATNESKETGDGLFEISLPQVLAPDLF</sequence>
<organism evidence="8 9">
    <name type="scientific">Haloarcula onubensis</name>
    <dbReference type="NCBI Taxonomy" id="2950539"/>
    <lineage>
        <taxon>Archaea</taxon>
        <taxon>Methanobacteriati</taxon>
        <taxon>Methanobacteriota</taxon>
        <taxon>Stenosarchaea group</taxon>
        <taxon>Halobacteria</taxon>
        <taxon>Halobacteriales</taxon>
        <taxon>Haloarculaceae</taxon>
        <taxon>Haloarcula</taxon>
    </lineage>
</organism>
<gene>
    <name evidence="8" type="ORF">NDI86_10995</name>
</gene>
<name>A0ABU2FQY8_9EURY</name>
<protein>
    <submittedName>
        <fullName evidence="8">Flippase</fullName>
    </submittedName>
</protein>
<feature type="transmembrane region" description="Helical" evidence="7">
    <location>
        <begin position="179"/>
        <end position="198"/>
    </location>
</feature>
<feature type="transmembrane region" description="Helical" evidence="7">
    <location>
        <begin position="259"/>
        <end position="279"/>
    </location>
</feature>
<dbReference type="InterPro" id="IPR050833">
    <property type="entry name" value="Poly_Biosynth_Transport"/>
</dbReference>
<feature type="transmembrane region" description="Helical" evidence="7">
    <location>
        <begin position="155"/>
        <end position="173"/>
    </location>
</feature>
<keyword evidence="9" id="KW-1185">Reference proteome</keyword>
<evidence type="ECO:0000313" key="9">
    <source>
        <dbReference type="Proteomes" id="UP001268864"/>
    </source>
</evidence>
<dbReference type="EMBL" id="JAMQOS010000003">
    <property type="protein sequence ID" value="MDS0282652.1"/>
    <property type="molecule type" value="Genomic_DNA"/>
</dbReference>
<feature type="transmembrane region" description="Helical" evidence="7">
    <location>
        <begin position="431"/>
        <end position="451"/>
    </location>
</feature>
<evidence type="ECO:0000313" key="8">
    <source>
        <dbReference type="EMBL" id="MDS0282652.1"/>
    </source>
</evidence>
<reference evidence="8 9" key="1">
    <citation type="submission" date="2022-06" db="EMBL/GenBank/DDBJ databases">
        <title>Halomicroarcula sp. a new haloarchaeum isolate from saline soil.</title>
        <authorList>
            <person name="Strakova D."/>
            <person name="Galisteo C."/>
            <person name="Sanchez-Porro C."/>
            <person name="Ventosa A."/>
        </authorList>
    </citation>
    <scope>NUCLEOTIDE SEQUENCE [LARGE SCALE GENOMIC DNA]</scope>
    <source>
        <strain evidence="8 9">S3CR25-11</strain>
    </source>
</reference>